<sequence length="96" mass="10692">MRALGLADERIMTSEQKLHLVERELAFVRAEYQEYLSAISHDIAGPLRTMSAFSEIIASQNAESFDAETKRHFDFIIAVAADGKRMLDGIFSGTLA</sequence>
<comment type="caution">
    <text evidence="1">The sequence shown here is derived from an EMBL/GenBank/DDBJ whole genome shotgun (WGS) entry which is preliminary data.</text>
</comment>
<accession>A0A8J3G3V4</accession>
<reference evidence="1" key="2">
    <citation type="submission" date="2020-09" db="EMBL/GenBank/DDBJ databases">
        <authorList>
            <person name="Sun Q."/>
            <person name="Kim S."/>
        </authorList>
    </citation>
    <scope>NUCLEOTIDE SEQUENCE</scope>
    <source>
        <strain evidence="1">KCTC 32513</strain>
    </source>
</reference>
<proteinExistence type="predicted"/>
<dbReference type="InterPro" id="IPR036097">
    <property type="entry name" value="HisK_dim/P_sf"/>
</dbReference>
<evidence type="ECO:0000313" key="1">
    <source>
        <dbReference type="EMBL" id="GHB05280.1"/>
    </source>
</evidence>
<protein>
    <recommendedName>
        <fullName evidence="3">Signal transduction histidine kinase dimerisation/phosphoacceptor domain-containing protein</fullName>
    </recommendedName>
</protein>
<keyword evidence="2" id="KW-1185">Reference proteome</keyword>
<dbReference type="GO" id="GO:0000155">
    <property type="term" value="F:phosphorelay sensor kinase activity"/>
    <property type="evidence" value="ECO:0007669"/>
    <property type="project" value="InterPro"/>
</dbReference>
<gene>
    <name evidence="1" type="ORF">GCM10009069_29680</name>
</gene>
<evidence type="ECO:0008006" key="3">
    <source>
        <dbReference type="Google" id="ProtNLM"/>
    </source>
</evidence>
<organism evidence="1 2">
    <name type="scientific">Algimonas arctica</name>
    <dbReference type="NCBI Taxonomy" id="1479486"/>
    <lineage>
        <taxon>Bacteria</taxon>
        <taxon>Pseudomonadati</taxon>
        <taxon>Pseudomonadota</taxon>
        <taxon>Alphaproteobacteria</taxon>
        <taxon>Maricaulales</taxon>
        <taxon>Robiginitomaculaceae</taxon>
        <taxon>Algimonas</taxon>
    </lineage>
</organism>
<dbReference type="EMBL" id="BMZH01000025">
    <property type="protein sequence ID" value="GHB05280.1"/>
    <property type="molecule type" value="Genomic_DNA"/>
</dbReference>
<dbReference type="Proteomes" id="UP000634004">
    <property type="component" value="Unassembled WGS sequence"/>
</dbReference>
<dbReference type="SUPFAM" id="SSF47384">
    <property type="entry name" value="Homodimeric domain of signal transducing histidine kinase"/>
    <property type="match status" value="1"/>
</dbReference>
<dbReference type="AlphaFoldDB" id="A0A8J3G3V4"/>
<reference evidence="1" key="1">
    <citation type="journal article" date="2014" name="Int. J. Syst. Evol. Microbiol.">
        <title>Complete genome sequence of Corynebacterium casei LMG S-19264T (=DSM 44701T), isolated from a smear-ripened cheese.</title>
        <authorList>
            <consortium name="US DOE Joint Genome Institute (JGI-PGF)"/>
            <person name="Walter F."/>
            <person name="Albersmeier A."/>
            <person name="Kalinowski J."/>
            <person name="Ruckert C."/>
        </authorList>
    </citation>
    <scope>NUCLEOTIDE SEQUENCE</scope>
    <source>
        <strain evidence="1">KCTC 32513</strain>
    </source>
</reference>
<evidence type="ECO:0000313" key="2">
    <source>
        <dbReference type="Proteomes" id="UP000634004"/>
    </source>
</evidence>
<name>A0A8J3G3V4_9PROT</name>